<evidence type="ECO:0000256" key="1">
    <source>
        <dbReference type="SAM" id="MobiDB-lite"/>
    </source>
</evidence>
<feature type="region of interest" description="Disordered" evidence="1">
    <location>
        <begin position="1"/>
        <end position="23"/>
    </location>
</feature>
<evidence type="ECO:0000313" key="2">
    <source>
        <dbReference type="EMBL" id="AUG54744.1"/>
    </source>
</evidence>
<reference evidence="2 3" key="1">
    <citation type="submission" date="2017-10" db="EMBL/GenBank/DDBJ databases">
        <title>Biodiversity and function of Thalassospira species in the particle-attached aromatic-hydrocarbon-degrading consortia from the surface seawater of the China South Sea.</title>
        <authorList>
            <person name="Dong C."/>
            <person name="Liu R."/>
            <person name="Shao Z."/>
        </authorList>
    </citation>
    <scope>NUCLEOTIDE SEQUENCE [LARGE SCALE GENOMIC DNA]</scope>
    <source>
        <strain evidence="2 3">CSC3H3</strain>
    </source>
</reference>
<evidence type="ECO:0000313" key="3">
    <source>
        <dbReference type="Proteomes" id="UP000233458"/>
    </source>
</evidence>
<dbReference type="InterPro" id="IPR016053">
    <property type="entry name" value="Haem_Oase-like"/>
</dbReference>
<accession>A0ABN5FSP7</accession>
<gene>
    <name evidence="2" type="ORF">CSC3H3_19985</name>
</gene>
<dbReference type="InterPro" id="IPR016084">
    <property type="entry name" value="Haem_Oase-like_multi-hlx"/>
</dbReference>
<dbReference type="CDD" id="cd19166">
    <property type="entry name" value="HemeO-bac"/>
    <property type="match status" value="1"/>
</dbReference>
<dbReference type="SUPFAM" id="SSF48613">
    <property type="entry name" value="Heme oxygenase-like"/>
    <property type="match status" value="1"/>
</dbReference>
<dbReference type="Proteomes" id="UP000233458">
    <property type="component" value="Chromosome"/>
</dbReference>
<feature type="compositionally biased region" description="Polar residues" evidence="1">
    <location>
        <begin position="1"/>
        <end position="14"/>
    </location>
</feature>
<dbReference type="Gene3D" id="1.20.910.10">
    <property type="entry name" value="Heme oxygenase-like"/>
    <property type="match status" value="1"/>
</dbReference>
<proteinExistence type="predicted"/>
<organism evidence="2 3">
    <name type="scientific">Thalassospira marina</name>
    <dbReference type="NCBI Taxonomy" id="2048283"/>
    <lineage>
        <taxon>Bacteria</taxon>
        <taxon>Pseudomonadati</taxon>
        <taxon>Pseudomonadota</taxon>
        <taxon>Alphaproteobacteria</taxon>
        <taxon>Rhodospirillales</taxon>
        <taxon>Thalassospiraceae</taxon>
        <taxon>Thalassospira</taxon>
    </lineage>
</organism>
<keyword evidence="3" id="KW-1185">Reference proteome</keyword>
<sequence length="203" mass="22553">MNSEQSTQSATPETMTRLERVKANTREDHQQIDNMVMAMKPFDSRANYVRFLQLQHAFHRVMKPLYEAEDINQLVPGLASRSRYDDVCADLADLGAAGREGAQGMAAPQKGAGRMGWLYVCEGSNLGAAFLLKAAARIGLDDSFGARHLRAHSDGRGKHWREFVAQLNALELDAAEEEAFMKGAHDAFDFFHSLLLDDQRLAA</sequence>
<dbReference type="RefSeq" id="WP_101285974.1">
    <property type="nucleotide sequence ID" value="NZ_CP024199.1"/>
</dbReference>
<name>A0ABN5FSP7_9PROT</name>
<protein>
    <submittedName>
        <fullName evidence="2">Heme oxygenase</fullName>
    </submittedName>
</protein>
<dbReference type="EMBL" id="CP024199">
    <property type="protein sequence ID" value="AUG54744.1"/>
    <property type="molecule type" value="Genomic_DNA"/>
</dbReference>
<dbReference type="Pfam" id="PF01126">
    <property type="entry name" value="Heme_oxygenase"/>
    <property type="match status" value="1"/>
</dbReference>